<sequence length="223" mass="25448">MSSKLKGSRLEAEVDKCRSECNWKRLGDLLLSIRSKNSGMEHYGDLLQAEYIIESFVDRSMELEKAAKLLSTTLESSISEKTTVHLEANLLLAKLHYYCAEFEQAVQCIEKSRLEYGDTPFESLRDLRLVAEAYAIKGLAFLGKTFVQSTVKSRMRALFCFEKSAELAISYVQELEKSINSQTRVFMDFLPHFFPGIIVIGFWYFFSLNFLGLFCSTTSKFAA</sequence>
<dbReference type="InterPro" id="IPR051722">
    <property type="entry name" value="Endocytosis_PI4K-reg_protein"/>
</dbReference>
<dbReference type="OrthoDB" id="29013at2759"/>
<feature type="domain" description="Tetratricopeptide repeat protein 7 N-terminal" evidence="2">
    <location>
        <begin position="3"/>
        <end position="184"/>
    </location>
</feature>
<evidence type="ECO:0000256" key="1">
    <source>
        <dbReference type="SAM" id="Phobius"/>
    </source>
</evidence>
<name>A0A183CX26_9BILA</name>
<keyword evidence="4" id="KW-1185">Reference proteome</keyword>
<evidence type="ECO:0000313" key="3">
    <source>
        <dbReference type="EMBL" id="VDK29222.1"/>
    </source>
</evidence>
<gene>
    <name evidence="3" type="ORF">GPUH_LOCUS1017</name>
</gene>
<reference evidence="3 4" key="2">
    <citation type="submission" date="2018-11" db="EMBL/GenBank/DDBJ databases">
        <authorList>
            <consortium name="Pathogen Informatics"/>
        </authorList>
    </citation>
    <scope>NUCLEOTIDE SEQUENCE [LARGE SCALE GENOMIC DNA]</scope>
</reference>
<dbReference type="PANTHER" id="PTHR23083">
    <property type="entry name" value="TETRATRICOPEPTIDE REPEAT PROTEIN, TPR"/>
    <property type="match status" value="1"/>
</dbReference>
<feature type="transmembrane region" description="Helical" evidence="1">
    <location>
        <begin position="185"/>
        <end position="206"/>
    </location>
</feature>
<proteinExistence type="predicted"/>
<dbReference type="InterPro" id="IPR045819">
    <property type="entry name" value="TTC7_N"/>
</dbReference>
<keyword evidence="1" id="KW-0472">Membrane</keyword>
<dbReference type="WBParaSite" id="GPUH_0000101701-mRNA-1">
    <property type="protein sequence ID" value="GPUH_0000101701-mRNA-1"/>
    <property type="gene ID" value="GPUH_0000101701"/>
</dbReference>
<organism evidence="5">
    <name type="scientific">Gongylonema pulchrum</name>
    <dbReference type="NCBI Taxonomy" id="637853"/>
    <lineage>
        <taxon>Eukaryota</taxon>
        <taxon>Metazoa</taxon>
        <taxon>Ecdysozoa</taxon>
        <taxon>Nematoda</taxon>
        <taxon>Chromadorea</taxon>
        <taxon>Rhabditida</taxon>
        <taxon>Spirurina</taxon>
        <taxon>Spiruromorpha</taxon>
        <taxon>Spiruroidea</taxon>
        <taxon>Gongylonematidae</taxon>
        <taxon>Gongylonema</taxon>
    </lineage>
</organism>
<dbReference type="GO" id="GO:0005886">
    <property type="term" value="C:plasma membrane"/>
    <property type="evidence" value="ECO:0007669"/>
    <property type="project" value="TreeGrafter"/>
</dbReference>
<protein>
    <submittedName>
        <fullName evidence="5">TTC7_N domain-containing protein</fullName>
    </submittedName>
</protein>
<dbReference type="AlphaFoldDB" id="A0A183CX26"/>
<evidence type="ECO:0000313" key="4">
    <source>
        <dbReference type="Proteomes" id="UP000271098"/>
    </source>
</evidence>
<reference evidence="5" key="1">
    <citation type="submission" date="2016-06" db="UniProtKB">
        <authorList>
            <consortium name="WormBaseParasite"/>
        </authorList>
    </citation>
    <scope>IDENTIFICATION</scope>
</reference>
<keyword evidence="1" id="KW-1133">Transmembrane helix</keyword>
<accession>A0A183CX26</accession>
<dbReference type="Proteomes" id="UP000271098">
    <property type="component" value="Unassembled WGS sequence"/>
</dbReference>
<evidence type="ECO:0000259" key="2">
    <source>
        <dbReference type="Pfam" id="PF19440"/>
    </source>
</evidence>
<evidence type="ECO:0000313" key="5">
    <source>
        <dbReference type="WBParaSite" id="GPUH_0000101701-mRNA-1"/>
    </source>
</evidence>
<dbReference type="GO" id="GO:0046854">
    <property type="term" value="P:phosphatidylinositol phosphate biosynthetic process"/>
    <property type="evidence" value="ECO:0007669"/>
    <property type="project" value="TreeGrafter"/>
</dbReference>
<keyword evidence="1" id="KW-0812">Transmembrane</keyword>
<dbReference type="PANTHER" id="PTHR23083:SF464">
    <property type="entry name" value="TETRATRICOPEPTIDE REPEAT DOMAIN 7, ISOFORM A"/>
    <property type="match status" value="1"/>
</dbReference>
<dbReference type="Pfam" id="PF19440">
    <property type="entry name" value="TTC7_N"/>
    <property type="match status" value="1"/>
</dbReference>
<dbReference type="EMBL" id="UYRT01001113">
    <property type="protein sequence ID" value="VDK29222.1"/>
    <property type="molecule type" value="Genomic_DNA"/>
</dbReference>
<dbReference type="GO" id="GO:0072659">
    <property type="term" value="P:protein localization to plasma membrane"/>
    <property type="evidence" value="ECO:0007669"/>
    <property type="project" value="TreeGrafter"/>
</dbReference>